<proteinExistence type="predicted"/>
<dbReference type="EMBL" id="CAUJNA010003448">
    <property type="protein sequence ID" value="CAJ1402322.1"/>
    <property type="molecule type" value="Genomic_DNA"/>
</dbReference>
<gene>
    <name evidence="2" type="ORF">EVOR1521_LOCUS25239</name>
</gene>
<keyword evidence="3" id="KW-1185">Reference proteome</keyword>
<dbReference type="InterPro" id="IPR013083">
    <property type="entry name" value="Znf_RING/FYVE/PHD"/>
</dbReference>
<dbReference type="AlphaFoldDB" id="A0AA36NCP9"/>
<reference evidence="2" key="1">
    <citation type="submission" date="2023-08" db="EMBL/GenBank/DDBJ databases">
        <authorList>
            <person name="Chen Y."/>
            <person name="Shah S."/>
            <person name="Dougan E. K."/>
            <person name="Thang M."/>
            <person name="Chan C."/>
        </authorList>
    </citation>
    <scope>NUCLEOTIDE SEQUENCE</scope>
</reference>
<accession>A0AA36NCP9</accession>
<protein>
    <recommendedName>
        <fullName evidence="4">TRAF-type domain-containing protein</fullName>
    </recommendedName>
</protein>
<evidence type="ECO:0000313" key="2">
    <source>
        <dbReference type="EMBL" id="CAJ1402322.1"/>
    </source>
</evidence>
<name>A0AA36NCP9_9DINO</name>
<feature type="region of interest" description="Disordered" evidence="1">
    <location>
        <begin position="188"/>
        <end position="223"/>
    </location>
</feature>
<evidence type="ECO:0000313" key="3">
    <source>
        <dbReference type="Proteomes" id="UP001178507"/>
    </source>
</evidence>
<comment type="caution">
    <text evidence="2">The sequence shown here is derived from an EMBL/GenBank/DDBJ whole genome shotgun (WGS) entry which is preliminary data.</text>
</comment>
<evidence type="ECO:0000256" key="1">
    <source>
        <dbReference type="SAM" id="MobiDB-lite"/>
    </source>
</evidence>
<evidence type="ECO:0008006" key="4">
    <source>
        <dbReference type="Google" id="ProtNLM"/>
    </source>
</evidence>
<dbReference type="Gene3D" id="3.30.40.10">
    <property type="entry name" value="Zinc/RING finger domain, C3HC4 (zinc finger)"/>
    <property type="match status" value="1"/>
</dbReference>
<dbReference type="Proteomes" id="UP001178507">
    <property type="component" value="Unassembled WGS sequence"/>
</dbReference>
<organism evidence="2 3">
    <name type="scientific">Effrenium voratum</name>
    <dbReference type="NCBI Taxonomy" id="2562239"/>
    <lineage>
        <taxon>Eukaryota</taxon>
        <taxon>Sar</taxon>
        <taxon>Alveolata</taxon>
        <taxon>Dinophyceae</taxon>
        <taxon>Suessiales</taxon>
        <taxon>Symbiodiniaceae</taxon>
        <taxon>Effrenium</taxon>
    </lineage>
</organism>
<sequence length="223" mass="24900">MNLQIDCPSGCGMSFSLRAKESHVREVCSLRMVQCEACWMEVRANFLEEHQLCECEVNFCQCKICFEKVRKDGMEAHLESNVGKHLAAIVPLTEEVGRLQKKVVQLQERVRRLEGGYDCDSELSDCSDCAKGKGVKGKASPFPKGELHKGKHGKAGRGFAPGPLVYHPASAKGWPCFDPLWNDPWQLKGKGPLGKGLEGKGPEQLWRYDPSDDPWLPADRPFD</sequence>